<keyword evidence="3" id="KW-1185">Reference proteome</keyword>
<proteinExistence type="predicted"/>
<feature type="region of interest" description="Disordered" evidence="1">
    <location>
        <begin position="157"/>
        <end position="196"/>
    </location>
</feature>
<feature type="region of interest" description="Disordered" evidence="1">
    <location>
        <begin position="1"/>
        <end position="112"/>
    </location>
</feature>
<evidence type="ECO:0000256" key="1">
    <source>
        <dbReference type="SAM" id="MobiDB-lite"/>
    </source>
</evidence>
<feature type="compositionally biased region" description="Polar residues" evidence="1">
    <location>
        <begin position="10"/>
        <end position="21"/>
    </location>
</feature>
<feature type="compositionally biased region" description="Low complexity" evidence="1">
    <location>
        <begin position="165"/>
        <end position="175"/>
    </location>
</feature>
<organism evidence="2 3">
    <name type="scientific">Fusarium irregulare</name>
    <dbReference type="NCBI Taxonomy" id="2494466"/>
    <lineage>
        <taxon>Eukaryota</taxon>
        <taxon>Fungi</taxon>
        <taxon>Dikarya</taxon>
        <taxon>Ascomycota</taxon>
        <taxon>Pezizomycotina</taxon>
        <taxon>Sordariomycetes</taxon>
        <taxon>Hypocreomycetidae</taxon>
        <taxon>Hypocreales</taxon>
        <taxon>Nectriaceae</taxon>
        <taxon>Fusarium</taxon>
        <taxon>Fusarium incarnatum-equiseti species complex</taxon>
    </lineage>
</organism>
<evidence type="ECO:0000313" key="3">
    <source>
        <dbReference type="Proteomes" id="UP001152130"/>
    </source>
</evidence>
<feature type="compositionally biased region" description="Low complexity" evidence="1">
    <location>
        <begin position="22"/>
        <end position="39"/>
    </location>
</feature>
<evidence type="ECO:0000313" key="2">
    <source>
        <dbReference type="EMBL" id="KAJ4003971.1"/>
    </source>
</evidence>
<dbReference type="EMBL" id="JAPDHF010000025">
    <property type="protein sequence ID" value="KAJ4003971.1"/>
    <property type="molecule type" value="Genomic_DNA"/>
</dbReference>
<sequence length="528" mass="56825">MDDEKPSDVVASSSLEVQSSNTEDSASLATATSDAELATKPPDEQTDSDVRETQAPVNTIPERTTTTSPGTATGPLQATTIPADPKSTVSNDESLLTSSGLSKTQGQQTTVMGTDGETATWSAVRDPDLSDVSQTQTQTDDDGAIVIIFPGGWKWSPVGGGKKGGPTPTAVPTVEGDTEDDPDDEDDEEKCTSTRPPTCTMTMSYYTDAKGEGTSTRIGTCSPVTGCVLGEQSTTTTTVASDIPRITGFLSEDEDDVPPELLLADEELVEYYLDAFKRWGIADTDAAPGPVPEAECESGILVNSPLECLELFSGPFCNVVNEDETQRATRNFTFEDVQGKVERSLLTRQSLCASYVFNFDWTGADGDCKLSCSEAFGALKTQCTVPFWDRLAPEGTLDVGCGNYTYQAIREALFDPSSSTLQPSTTPTTTTTTTEPSSTTTLFSTATPTSSTEEPEPTQSNAYFGVHNLQCNKEEDYPGHTSVQEEALTFEINKACSDLNKKGWHMTPEDDPIEWEYKDYIGVKHRFT</sequence>
<feature type="compositionally biased region" description="Low complexity" evidence="1">
    <location>
        <begin position="64"/>
        <end position="75"/>
    </location>
</feature>
<accession>A0A9W8PF60</accession>
<dbReference type="AlphaFoldDB" id="A0A9W8PF60"/>
<feature type="region of interest" description="Disordered" evidence="1">
    <location>
        <begin position="417"/>
        <end position="460"/>
    </location>
</feature>
<reference evidence="2" key="1">
    <citation type="submission" date="2022-10" db="EMBL/GenBank/DDBJ databases">
        <title>Fusarium specimens isolated from Avocado Roots.</title>
        <authorList>
            <person name="Stajich J."/>
            <person name="Roper C."/>
            <person name="Heimlech-Rivalta G."/>
        </authorList>
    </citation>
    <scope>NUCLEOTIDE SEQUENCE</scope>
    <source>
        <strain evidence="2">CF00143</strain>
    </source>
</reference>
<dbReference type="Proteomes" id="UP001152130">
    <property type="component" value="Unassembled WGS sequence"/>
</dbReference>
<feature type="compositionally biased region" description="Acidic residues" evidence="1">
    <location>
        <begin position="176"/>
        <end position="189"/>
    </location>
</feature>
<name>A0A9W8PF60_9HYPO</name>
<dbReference type="OrthoDB" id="1896086at2759"/>
<gene>
    <name evidence="2" type="ORF">NW766_011826</name>
</gene>
<comment type="caution">
    <text evidence="2">The sequence shown here is derived from an EMBL/GenBank/DDBJ whole genome shotgun (WGS) entry which is preliminary data.</text>
</comment>
<feature type="compositionally biased region" description="Low complexity" evidence="1">
    <location>
        <begin position="417"/>
        <end position="452"/>
    </location>
</feature>
<protein>
    <submittedName>
        <fullName evidence="2">Uncharacterized protein</fullName>
    </submittedName>
</protein>
<feature type="compositionally biased region" description="Polar residues" evidence="1">
    <location>
        <begin position="87"/>
        <end position="112"/>
    </location>
</feature>